<comment type="caution">
    <text evidence="2">The sequence shown here is derived from an EMBL/GenBank/DDBJ whole genome shotgun (WGS) entry which is preliminary data.</text>
</comment>
<reference evidence="2 3" key="1">
    <citation type="submission" date="2020-08" db="EMBL/GenBank/DDBJ databases">
        <title>Clostridia isolated from Swiss meat.</title>
        <authorList>
            <person name="Wambui J."/>
            <person name="Stevens M.J.A."/>
            <person name="Stephan R."/>
        </authorList>
    </citation>
    <scope>NUCLEOTIDE SEQUENCE [LARGE SCALE GENOMIC DNA]</scope>
    <source>
        <strain evidence="2 3">CM001</strain>
    </source>
</reference>
<dbReference type="Proteomes" id="UP000585258">
    <property type="component" value="Unassembled WGS sequence"/>
</dbReference>
<evidence type="ECO:0000313" key="3">
    <source>
        <dbReference type="Proteomes" id="UP000585258"/>
    </source>
</evidence>
<keyword evidence="1" id="KW-0812">Transmembrane</keyword>
<feature type="transmembrane region" description="Helical" evidence="1">
    <location>
        <begin position="98"/>
        <end position="119"/>
    </location>
</feature>
<organism evidence="2 3">
    <name type="scientific">Clostridium gasigenes</name>
    <dbReference type="NCBI Taxonomy" id="94869"/>
    <lineage>
        <taxon>Bacteria</taxon>
        <taxon>Bacillati</taxon>
        <taxon>Bacillota</taxon>
        <taxon>Clostridia</taxon>
        <taxon>Eubacteriales</taxon>
        <taxon>Clostridiaceae</taxon>
        <taxon>Clostridium</taxon>
    </lineage>
</organism>
<evidence type="ECO:0000313" key="2">
    <source>
        <dbReference type="EMBL" id="MBB6713370.1"/>
    </source>
</evidence>
<feature type="transmembrane region" description="Helical" evidence="1">
    <location>
        <begin position="167"/>
        <end position="188"/>
    </location>
</feature>
<evidence type="ECO:0000256" key="1">
    <source>
        <dbReference type="SAM" id="Phobius"/>
    </source>
</evidence>
<sequence>MGDFFNLDKIFDIFNYIFWFFLLNLFFMILNIPLISFFIFLGISNISLYLPLFLISLIPIAPSLTALLYCTGKLIRNRDLNIINDFIKGLKLNFKQATFLWCFELIVVFILYSNIKFFYTSKYSLVSTCLFSSITIIVLLMTPYIYILISRFTMTNMAIVKSSLILVFTRPIITISNIVIIIFSLILFEMTPGTTILFISSIFAFLLSFTNKSLLLELETIK</sequence>
<dbReference type="AlphaFoldDB" id="A0A7X0VQB0"/>
<accession>A0A7X0VQB0</accession>
<feature type="transmembrane region" description="Helical" evidence="1">
    <location>
        <begin position="125"/>
        <end position="147"/>
    </location>
</feature>
<name>A0A7X0VQB0_9CLOT</name>
<feature type="transmembrane region" description="Helical" evidence="1">
    <location>
        <begin position="194"/>
        <end position="215"/>
    </location>
</feature>
<dbReference type="EMBL" id="JACKWY010000001">
    <property type="protein sequence ID" value="MBB6713370.1"/>
    <property type="molecule type" value="Genomic_DNA"/>
</dbReference>
<dbReference type="Pfam" id="PF04854">
    <property type="entry name" value="DUF624"/>
    <property type="match status" value="1"/>
</dbReference>
<dbReference type="InterPro" id="IPR006938">
    <property type="entry name" value="DUF624"/>
</dbReference>
<feature type="transmembrane region" description="Helical" evidence="1">
    <location>
        <begin position="16"/>
        <end position="43"/>
    </location>
</feature>
<protein>
    <submittedName>
        <fullName evidence="2">DUF624 domain-containing protein</fullName>
    </submittedName>
</protein>
<gene>
    <name evidence="2" type="ORF">H7E68_01315</name>
</gene>
<keyword evidence="1" id="KW-0472">Membrane</keyword>
<proteinExistence type="predicted"/>
<feature type="transmembrane region" description="Helical" evidence="1">
    <location>
        <begin position="49"/>
        <end position="70"/>
    </location>
</feature>
<keyword evidence="1" id="KW-1133">Transmembrane helix</keyword>